<evidence type="ECO:0000313" key="5">
    <source>
        <dbReference type="EMBL" id="AKQ33457.1"/>
    </source>
</evidence>
<keyword evidence="7" id="KW-1185">Reference proteome</keyword>
<protein>
    <recommendedName>
        <fullName evidence="4">3-deoxy-manno-octulosonate cytidylyltransferase</fullName>
        <ecNumber evidence="4">2.7.7.38</ecNumber>
    </recommendedName>
    <alternativeName>
        <fullName evidence="4">CMP-2-keto-3-deoxyoctulosonic acid synthase</fullName>
        <shortName evidence="4">CKS</shortName>
        <shortName evidence="4">CMP-KDO synthase</shortName>
    </alternativeName>
</protein>
<dbReference type="PANTHER" id="PTHR42866">
    <property type="entry name" value="3-DEOXY-MANNO-OCTULOSONATE CYTIDYLYLTRANSFERASE"/>
    <property type="match status" value="1"/>
</dbReference>
<comment type="catalytic activity">
    <reaction evidence="4">
        <text>3-deoxy-alpha-D-manno-oct-2-ulosonate + CTP = CMP-3-deoxy-beta-D-manno-octulosonate + diphosphate</text>
        <dbReference type="Rhea" id="RHEA:23448"/>
        <dbReference type="ChEBI" id="CHEBI:33019"/>
        <dbReference type="ChEBI" id="CHEBI:37563"/>
        <dbReference type="ChEBI" id="CHEBI:85986"/>
        <dbReference type="ChEBI" id="CHEBI:85987"/>
        <dbReference type="EC" id="2.7.7.38"/>
    </reaction>
</comment>
<dbReference type="EMBL" id="CP011126">
    <property type="protein sequence ID" value="AKQ33544.1"/>
    <property type="molecule type" value="Genomic_DNA"/>
</dbReference>
<dbReference type="NCBIfam" id="NF003952">
    <property type="entry name" value="PRK05450.1-5"/>
    <property type="match status" value="1"/>
</dbReference>
<keyword evidence="4" id="KW-0963">Cytoplasm</keyword>
<keyword evidence="2 4" id="KW-0548">Nucleotidyltransferase</keyword>
<organism evidence="5 7">
    <name type="scientific">Candidatus Coxiella mudrowiae</name>
    <dbReference type="NCBI Taxonomy" id="2054173"/>
    <lineage>
        <taxon>Bacteria</taxon>
        <taxon>Pseudomonadati</taxon>
        <taxon>Pseudomonadota</taxon>
        <taxon>Gammaproteobacteria</taxon>
        <taxon>Legionellales</taxon>
        <taxon>Coxiellaceae</taxon>
        <taxon>Coxiella</taxon>
    </lineage>
</organism>
<comment type="pathway">
    <text evidence="4">Nucleotide-sugar biosynthesis; CMP-3-deoxy-D-manno-octulosonate biosynthesis; CMP-3-deoxy-D-manno-octulosonate from 3-deoxy-D-manno-octulosonate and CTP: step 1/1.</text>
</comment>
<keyword evidence="1 4" id="KW-0808">Transferase</keyword>
<dbReference type="SUPFAM" id="SSF53448">
    <property type="entry name" value="Nucleotide-diphospho-sugar transferases"/>
    <property type="match status" value="1"/>
</dbReference>
<comment type="similarity">
    <text evidence="4">Belongs to the KdsB family.</text>
</comment>
<dbReference type="EC" id="2.7.7.38" evidence="4"/>
<dbReference type="NCBIfam" id="NF009905">
    <property type="entry name" value="PRK13368.1"/>
    <property type="match status" value="1"/>
</dbReference>
<evidence type="ECO:0000256" key="2">
    <source>
        <dbReference type="ARBA" id="ARBA00022695"/>
    </source>
</evidence>
<reference evidence="5 7" key="1">
    <citation type="journal article" date="2015" name="Genome Biol. Evol.">
        <title>Distinctive Genome Reduction Rates Revealed by Genomic Analyses of Two Coxiella-Like Endosymbionts in Ticks.</title>
        <authorList>
            <person name="Gottlieb Y."/>
            <person name="Lalzar I."/>
            <person name="Klasson L."/>
        </authorList>
    </citation>
    <scope>NUCLEOTIDE SEQUENCE [LARGE SCALE GENOMIC DNA]</scope>
    <source>
        <strain evidence="5 7">CRt</strain>
    </source>
</reference>
<dbReference type="GO" id="GO:0016779">
    <property type="term" value="F:nucleotidyltransferase activity"/>
    <property type="evidence" value="ECO:0007669"/>
    <property type="project" value="UniProtKB-KW"/>
</dbReference>
<dbReference type="PANTHER" id="PTHR42866:SF2">
    <property type="entry name" value="3-DEOXY-MANNO-OCTULOSONATE CYTIDYLYLTRANSFERASE, MITOCHONDRIAL"/>
    <property type="match status" value="1"/>
</dbReference>
<sequence>MEFRVIIPVRYDSSRLPGKALADIAGKPMIQHVYECAVKSGAEDVVIATDDKQISKVAEDFGAMVCMTSSDHQSGTERIAEAVVALGLEDDEIVICLQGDEPLITPEAIRKLAEDLEEHDNVKAASLCTPITDIDELFNPNTTKVVLNRRNYALYFSHAPIPWDRSTFNNKESIKLNGYYFRHVGIYAYRVGFLEEYLSWDSCSAEKLEALEQLRILWHGGRIHMVVTKKKCLPGVDTEEDLQRVREYFK</sequence>
<name>A0ABN4HP66_9COXI</name>
<dbReference type="InterPro" id="IPR003329">
    <property type="entry name" value="Cytidylyl_trans"/>
</dbReference>
<evidence type="ECO:0000313" key="6">
    <source>
        <dbReference type="EMBL" id="AKQ33544.1"/>
    </source>
</evidence>
<gene>
    <name evidence="4 5" type="primary">kdsB</name>
    <name evidence="5" type="ORF">CleRT_05610</name>
    <name evidence="6" type="ORF">CleRT_07050</name>
</gene>
<comment type="function">
    <text evidence="4">Activates KDO (a required 8-carbon sugar) for incorporation into bacterial lipopolysaccharide in Gram-negative bacteria.</text>
</comment>
<dbReference type="CDD" id="cd02517">
    <property type="entry name" value="CMP-KDO-Synthetase"/>
    <property type="match status" value="1"/>
</dbReference>
<evidence type="ECO:0000256" key="1">
    <source>
        <dbReference type="ARBA" id="ARBA00022679"/>
    </source>
</evidence>
<dbReference type="InterPro" id="IPR004528">
    <property type="entry name" value="KdsB"/>
</dbReference>
<evidence type="ECO:0000313" key="7">
    <source>
        <dbReference type="Proteomes" id="UP000063965"/>
    </source>
</evidence>
<comment type="subcellular location">
    <subcellularLocation>
        <location evidence="4">Cytoplasm</location>
    </subcellularLocation>
</comment>
<dbReference type="NCBIfam" id="TIGR00466">
    <property type="entry name" value="kdsB"/>
    <property type="match status" value="1"/>
</dbReference>
<proteinExistence type="inferred from homology"/>
<dbReference type="HAMAP" id="MF_00057">
    <property type="entry name" value="KdsB"/>
    <property type="match status" value="1"/>
</dbReference>
<dbReference type="EMBL" id="CP011126">
    <property type="protein sequence ID" value="AKQ33457.1"/>
    <property type="molecule type" value="Genomic_DNA"/>
</dbReference>
<dbReference type="Gene3D" id="3.90.550.10">
    <property type="entry name" value="Spore Coat Polysaccharide Biosynthesis Protein SpsA, Chain A"/>
    <property type="match status" value="1"/>
</dbReference>
<dbReference type="InterPro" id="IPR029044">
    <property type="entry name" value="Nucleotide-diphossugar_trans"/>
</dbReference>
<evidence type="ECO:0000256" key="3">
    <source>
        <dbReference type="ARBA" id="ARBA00022985"/>
    </source>
</evidence>
<evidence type="ECO:0000256" key="4">
    <source>
        <dbReference type="HAMAP-Rule" id="MF_00057"/>
    </source>
</evidence>
<dbReference type="Pfam" id="PF02348">
    <property type="entry name" value="CTP_transf_3"/>
    <property type="match status" value="1"/>
</dbReference>
<dbReference type="Proteomes" id="UP000063965">
    <property type="component" value="Chromosome"/>
</dbReference>
<accession>A0ABN4HP66</accession>
<dbReference type="RefSeq" id="WP_048875132.1">
    <property type="nucleotide sequence ID" value="NZ_CP011126.1"/>
</dbReference>
<keyword evidence="3 4" id="KW-0448">Lipopolysaccharide biosynthesis</keyword>
<dbReference type="NCBIfam" id="NF003950">
    <property type="entry name" value="PRK05450.1-3"/>
    <property type="match status" value="1"/>
</dbReference>